<organism evidence="4 5">
    <name type="scientific">Streptomyces pristinaespiralis (strain ATCC 25486 / DSM 40338 / CBS 914.69 / JCM 4507 / KCC S-0507 / NBRC 13074 / NRRL 2958 / 5647)</name>
    <dbReference type="NCBI Taxonomy" id="457429"/>
    <lineage>
        <taxon>Bacteria</taxon>
        <taxon>Bacillati</taxon>
        <taxon>Actinomycetota</taxon>
        <taxon>Actinomycetes</taxon>
        <taxon>Kitasatosporales</taxon>
        <taxon>Streptomycetaceae</taxon>
        <taxon>Streptomyces</taxon>
    </lineage>
</organism>
<reference evidence="5" key="1">
    <citation type="submission" date="2008-02" db="EMBL/GenBank/DDBJ databases">
        <authorList>
            <consortium name="The Broad Institute Genome Sequencing Platform"/>
            <person name="Fischbach M."/>
            <person name="Ward D."/>
            <person name="Young S."/>
            <person name="Jaffe D."/>
            <person name="Gnerre S."/>
            <person name="Berlin A."/>
            <person name="Heiman D."/>
            <person name="Hepburn T."/>
            <person name="Sykes S."/>
            <person name="Alvarado L."/>
            <person name="Kodira C.D."/>
            <person name="Straight P."/>
            <person name="Clardy J."/>
            <person name="Hung D."/>
            <person name="Kolter R."/>
            <person name="Mekalanos J."/>
            <person name="Walker S."/>
            <person name="Walsh C.T."/>
            <person name="Lander E."/>
            <person name="Galagan J."/>
            <person name="Nusbaum C."/>
            <person name="Birren B."/>
        </authorList>
    </citation>
    <scope>NUCLEOTIDE SEQUENCE [LARGE SCALE GENOMIC DNA]</scope>
    <source>
        <strain evidence="5">ATCC 25486 / DSM 40338 / CBS 914.69 / JCM 4507 / NBRC 13074 / NRRL 2958 / 5647</strain>
    </source>
</reference>
<sequence>MDADFPALVSCTGTRERELKSTPCEKEGEPPDVHRHLSGKGGPHVMIITSAEADIGDARRATSEFVGRAGPETAVDDVVLVVSELVTNAVKHTIGWWRLRVSVHRRRLVVDVEDASWAPPVPRKPDEGAVGGRGWQIVQQLADSIEVLPNSGGKTVRAVWSCGRPGSSA</sequence>
<evidence type="ECO:0000256" key="2">
    <source>
        <dbReference type="SAM" id="MobiDB-lite"/>
    </source>
</evidence>
<evidence type="ECO:0000256" key="1">
    <source>
        <dbReference type="ARBA" id="ARBA00022527"/>
    </source>
</evidence>
<dbReference type="SUPFAM" id="SSF55874">
    <property type="entry name" value="ATPase domain of HSP90 chaperone/DNA topoisomerase II/histidine kinase"/>
    <property type="match status" value="1"/>
</dbReference>
<feature type="region of interest" description="Disordered" evidence="2">
    <location>
        <begin position="16"/>
        <end position="41"/>
    </location>
</feature>
<evidence type="ECO:0000313" key="5">
    <source>
        <dbReference type="Proteomes" id="UP000002805"/>
    </source>
</evidence>
<dbReference type="eggNOG" id="COG2172">
    <property type="taxonomic scope" value="Bacteria"/>
</dbReference>
<dbReference type="InterPro" id="IPR003594">
    <property type="entry name" value="HATPase_dom"/>
</dbReference>
<reference evidence="5" key="2">
    <citation type="submission" date="2009-10" db="EMBL/GenBank/DDBJ databases">
        <title>The genome sequence of Streptomyces pristinaespiralis strain ATCC 25486.</title>
        <authorList>
            <consortium name="The Broad Institute Genome Sequencing Platform"/>
            <consortium name="Broad Institute Microbial Sequencing Center"/>
            <person name="Fischbach M."/>
            <person name="Godfrey P."/>
            <person name="Ward D."/>
            <person name="Young S."/>
            <person name="Zeng Q."/>
            <person name="Koehrsen M."/>
            <person name="Alvarado L."/>
            <person name="Berlin A.M."/>
            <person name="Bochicchio J."/>
            <person name="Borenstein D."/>
            <person name="Chapman S.B."/>
            <person name="Chen Z."/>
            <person name="Engels R."/>
            <person name="Freedman E."/>
            <person name="Gellesch M."/>
            <person name="Goldberg J."/>
            <person name="Griggs A."/>
            <person name="Gujja S."/>
            <person name="Heilman E.R."/>
            <person name="Heiman D.I."/>
            <person name="Hepburn T.A."/>
            <person name="Howarth C."/>
            <person name="Jen D."/>
            <person name="Larson L."/>
            <person name="Lewis B."/>
            <person name="Mehta T."/>
            <person name="Park D."/>
            <person name="Pearson M."/>
            <person name="Richards J."/>
            <person name="Roberts A."/>
            <person name="Saif S."/>
            <person name="Shea T.D."/>
            <person name="Shenoy N."/>
            <person name="Sisk P."/>
            <person name="Stolte C."/>
            <person name="Sykes S.N."/>
            <person name="Thomson T."/>
            <person name="Walk T."/>
            <person name="White J."/>
            <person name="Yandava C."/>
            <person name="Straight P."/>
            <person name="Clardy J."/>
            <person name="Hung D."/>
            <person name="Kolter R."/>
            <person name="Mekalanos J."/>
            <person name="Walker S."/>
            <person name="Walsh C.T."/>
            <person name="Wieland-Brown L.C."/>
            <person name="Haas B."/>
            <person name="Nusbaum C."/>
            <person name="Birren B."/>
        </authorList>
    </citation>
    <scope>NUCLEOTIDE SEQUENCE [LARGE SCALE GENOMIC DNA]</scope>
    <source>
        <strain evidence="5">ATCC 25486 / DSM 40338 / CBS 914.69 / JCM 4507 / NBRC 13074 / NRRL 2958 / 5647</strain>
    </source>
</reference>
<dbReference type="Proteomes" id="UP000002805">
    <property type="component" value="Chromosome"/>
</dbReference>
<keyword evidence="1" id="KW-0723">Serine/threonine-protein kinase</keyword>
<dbReference type="HOGENOM" id="CLU_090336_22_0_11"/>
<keyword evidence="1" id="KW-0418">Kinase</keyword>
<dbReference type="AlphaFoldDB" id="B5HH65"/>
<dbReference type="EMBL" id="CM000950">
    <property type="protein sequence ID" value="EDY66176.1"/>
    <property type="molecule type" value="Genomic_DNA"/>
</dbReference>
<keyword evidence="5" id="KW-1185">Reference proteome</keyword>
<proteinExistence type="predicted"/>
<dbReference type="Gene3D" id="3.30.565.10">
    <property type="entry name" value="Histidine kinase-like ATPase, C-terminal domain"/>
    <property type="match status" value="1"/>
</dbReference>
<dbReference type="Pfam" id="PF13581">
    <property type="entry name" value="HATPase_c_2"/>
    <property type="match status" value="1"/>
</dbReference>
<dbReference type="PANTHER" id="PTHR35526:SF3">
    <property type="entry name" value="ANTI-SIGMA-F FACTOR RSBW"/>
    <property type="match status" value="1"/>
</dbReference>
<dbReference type="InterPro" id="IPR036890">
    <property type="entry name" value="HATPase_C_sf"/>
</dbReference>
<feature type="domain" description="Histidine kinase/HSP90-like ATPase" evidence="3">
    <location>
        <begin position="50"/>
        <end position="160"/>
    </location>
</feature>
<accession>B5HH65</accession>
<dbReference type="CDD" id="cd16936">
    <property type="entry name" value="HATPase_RsbW-like"/>
    <property type="match status" value="1"/>
</dbReference>
<dbReference type="PANTHER" id="PTHR35526">
    <property type="entry name" value="ANTI-SIGMA-F FACTOR RSBW-RELATED"/>
    <property type="match status" value="1"/>
</dbReference>
<gene>
    <name evidence="4" type="ORF">SSDG_04498</name>
</gene>
<evidence type="ECO:0000313" key="4">
    <source>
        <dbReference type="EMBL" id="EDY66176.1"/>
    </source>
</evidence>
<evidence type="ECO:0000259" key="3">
    <source>
        <dbReference type="Pfam" id="PF13581"/>
    </source>
</evidence>
<dbReference type="InterPro" id="IPR050267">
    <property type="entry name" value="Anti-sigma-factor_SerPK"/>
</dbReference>
<protein>
    <recommendedName>
        <fullName evidence="3">Histidine kinase/HSP90-like ATPase domain-containing protein</fullName>
    </recommendedName>
</protein>
<name>B5HH65_STRE2</name>
<keyword evidence="1" id="KW-0808">Transferase</keyword>
<dbReference type="GO" id="GO:0004674">
    <property type="term" value="F:protein serine/threonine kinase activity"/>
    <property type="evidence" value="ECO:0007669"/>
    <property type="project" value="UniProtKB-KW"/>
</dbReference>
<feature type="compositionally biased region" description="Basic and acidic residues" evidence="2">
    <location>
        <begin position="16"/>
        <end position="35"/>
    </location>
</feature>